<reference evidence="2" key="1">
    <citation type="journal article" date="2011" name="PLoS Biol.">
        <title>Gene gain and loss during evolution of obligate parasitism in the white rust pathogen of Arabidopsis thaliana.</title>
        <authorList>
            <person name="Kemen E."/>
            <person name="Gardiner A."/>
            <person name="Schultz-Larsen T."/>
            <person name="Kemen A.C."/>
            <person name="Balmuth A.L."/>
            <person name="Robert-Seilaniantz A."/>
            <person name="Bailey K."/>
            <person name="Holub E."/>
            <person name="Studholme D.J."/>
            <person name="Maclean D."/>
            <person name="Jones J.D."/>
        </authorList>
    </citation>
    <scope>NUCLEOTIDE SEQUENCE</scope>
</reference>
<sequence length="54" mass="6425">MPEIDLMPPVIDSVFLIQYFVQFLAILNLKCKGRQWWIELCKRKKNISTARTLD</sequence>
<gene>
    <name evidence="2" type="primary">AlNc14C167G7923</name>
    <name evidence="2" type="ORF">ALNC14_089230</name>
</gene>
<keyword evidence="1" id="KW-1133">Transmembrane helix</keyword>
<name>F0WN91_9STRA</name>
<feature type="transmembrane region" description="Helical" evidence="1">
    <location>
        <begin position="6"/>
        <end position="27"/>
    </location>
</feature>
<dbReference type="HOGENOM" id="CLU_3054336_0_0_1"/>
<keyword evidence="1" id="KW-0812">Transmembrane</keyword>
<organism evidence="2">
    <name type="scientific">Albugo laibachii Nc14</name>
    <dbReference type="NCBI Taxonomy" id="890382"/>
    <lineage>
        <taxon>Eukaryota</taxon>
        <taxon>Sar</taxon>
        <taxon>Stramenopiles</taxon>
        <taxon>Oomycota</taxon>
        <taxon>Peronosporomycetes</taxon>
        <taxon>Albuginales</taxon>
        <taxon>Albuginaceae</taxon>
        <taxon>Albugo</taxon>
    </lineage>
</organism>
<keyword evidence="1" id="KW-0472">Membrane</keyword>
<dbReference type="EMBL" id="FR824212">
    <property type="protein sequence ID" value="CCA22780.1"/>
    <property type="molecule type" value="Genomic_DNA"/>
</dbReference>
<proteinExistence type="predicted"/>
<reference evidence="2" key="2">
    <citation type="submission" date="2011-02" db="EMBL/GenBank/DDBJ databases">
        <authorList>
            <person name="MacLean D."/>
        </authorList>
    </citation>
    <scope>NUCLEOTIDE SEQUENCE</scope>
</reference>
<evidence type="ECO:0000256" key="1">
    <source>
        <dbReference type="SAM" id="Phobius"/>
    </source>
</evidence>
<accession>F0WN91</accession>
<protein>
    <submittedName>
        <fullName evidence="2">AlNc14C167G7923 protein</fullName>
    </submittedName>
</protein>
<dbReference type="AlphaFoldDB" id="F0WN91"/>
<evidence type="ECO:0000313" key="2">
    <source>
        <dbReference type="EMBL" id="CCA22780.1"/>
    </source>
</evidence>